<feature type="transmembrane region" description="Helical" evidence="14">
    <location>
        <begin position="24"/>
        <end position="43"/>
    </location>
</feature>
<keyword evidence="4 12" id="KW-0812">Transmembrane</keyword>
<evidence type="ECO:0000256" key="14">
    <source>
        <dbReference type="SAM" id="Phobius"/>
    </source>
</evidence>
<feature type="region of interest" description="Disordered" evidence="13">
    <location>
        <begin position="234"/>
        <end position="255"/>
    </location>
</feature>
<comment type="similarity">
    <text evidence="2">Belongs to the OXA1/ALB3/YidC family. Type 1 subfamily.</text>
</comment>
<evidence type="ECO:0000256" key="4">
    <source>
        <dbReference type="ARBA" id="ARBA00022692"/>
    </source>
</evidence>
<evidence type="ECO:0000313" key="17">
    <source>
        <dbReference type="Proteomes" id="UP001202244"/>
    </source>
</evidence>
<comment type="subcellular location">
    <subcellularLocation>
        <location evidence="1 12">Membrane</location>
        <topology evidence="1 12">Multi-pass membrane protein</topology>
    </subcellularLocation>
</comment>
<evidence type="ECO:0000256" key="2">
    <source>
        <dbReference type="ARBA" id="ARBA00010527"/>
    </source>
</evidence>
<evidence type="ECO:0000256" key="7">
    <source>
        <dbReference type="ARBA" id="ARBA00025034"/>
    </source>
</evidence>
<reference evidence="16 17" key="1">
    <citation type="journal article" date="2023" name="Microbiol. Spectr.">
        <title>Synergy between Genome Mining, Metabolomics, and Bioinformatics Uncovers Antibacterial Chlorinated Carbazole Alkaloids and Their Biosynthetic Gene Cluster from Streptomyces tubbatahanensis sp. nov., a Novel Actinomycete Isolated from Sulu Sea, Philippines.</title>
        <authorList>
            <person name="Tenebro C.P."/>
            <person name="Trono D.J.V.L."/>
            <person name="Balida L.A.P."/>
            <person name="Bayog L.K.A."/>
            <person name="Bruna J.R."/>
            <person name="Sabido E.M."/>
            <person name="Caspe D.P.C."/>
            <person name="de Los Santos E.L.C."/>
            <person name="Saludes J.P."/>
            <person name="Dalisay D.S."/>
        </authorList>
    </citation>
    <scope>NUCLEOTIDE SEQUENCE [LARGE SCALE GENOMIC DNA]</scope>
    <source>
        <strain evidence="16 17">DSD3025</strain>
    </source>
</reference>
<dbReference type="PANTHER" id="PTHR12428:SF65">
    <property type="entry name" value="CYTOCHROME C OXIDASE ASSEMBLY PROTEIN COX18, MITOCHONDRIAL"/>
    <property type="match status" value="1"/>
</dbReference>
<comment type="function">
    <text evidence="7">Required for the insertion and/or proper folding and/or complex formation of integral membrane proteins into the membrane. Involved in integration of membrane proteins that insert both dependently and independently of the Sec translocase complex, as well as at least some lipoproteins. Aids folding of multispanning membrane proteins.</text>
</comment>
<evidence type="ECO:0000256" key="3">
    <source>
        <dbReference type="ARBA" id="ARBA00015325"/>
    </source>
</evidence>
<evidence type="ECO:0000256" key="1">
    <source>
        <dbReference type="ARBA" id="ARBA00004141"/>
    </source>
</evidence>
<proteinExistence type="inferred from homology"/>
<evidence type="ECO:0000256" key="10">
    <source>
        <dbReference type="ARBA" id="ARBA00033245"/>
    </source>
</evidence>
<feature type="transmembrane region" description="Helical" evidence="14">
    <location>
        <begin position="144"/>
        <end position="163"/>
    </location>
</feature>
<evidence type="ECO:0000256" key="5">
    <source>
        <dbReference type="ARBA" id="ARBA00022989"/>
    </source>
</evidence>
<accession>A0ABY3XS06</accession>
<evidence type="ECO:0000259" key="15">
    <source>
        <dbReference type="Pfam" id="PF02096"/>
    </source>
</evidence>
<evidence type="ECO:0000313" key="16">
    <source>
        <dbReference type="EMBL" id="UNS97204.1"/>
    </source>
</evidence>
<evidence type="ECO:0000256" key="13">
    <source>
        <dbReference type="SAM" id="MobiDB-lite"/>
    </source>
</evidence>
<dbReference type="InterPro" id="IPR001708">
    <property type="entry name" value="YidC/ALB3/OXA1/COX18"/>
</dbReference>
<keyword evidence="5 14" id="KW-1133">Transmembrane helix</keyword>
<name>A0ABY3XS06_9ACTN</name>
<evidence type="ECO:0000256" key="6">
    <source>
        <dbReference type="ARBA" id="ARBA00023136"/>
    </source>
</evidence>
<gene>
    <name evidence="16" type="primary">yidC</name>
    <name evidence="16" type="ORF">MMF93_12305</name>
</gene>
<organism evidence="16 17">
    <name type="scientific">Streptomyces tubbatahanensis</name>
    <dbReference type="NCBI Taxonomy" id="2923272"/>
    <lineage>
        <taxon>Bacteria</taxon>
        <taxon>Bacillati</taxon>
        <taxon>Actinomycetota</taxon>
        <taxon>Actinomycetes</taxon>
        <taxon>Kitasatosporales</taxon>
        <taxon>Streptomycetaceae</taxon>
        <taxon>Streptomyces</taxon>
    </lineage>
</organism>
<sequence length="255" mass="27036">MSSFAAVVAFLSDALEPAFRTSATAAAIVVCTLCVRLALHPLARAAARGERGRAALAPRAAELQREHRRDPDRLRREMSALHAREGVSPVAGCLPTLLQLPVFFVMYHVFTTDDALLEHTLLGAPLGGRWMDVLGHGGPVGAQGLVYVGLFALTLAVAAWTYVRTRRAAAARTAGTAGAAEAPVQPAGLTRLLPLLSFGTVVTVAVVPLAAALYVVTSMTWTACERAALRVGSVPGREGREGPERKRKQRLRSST</sequence>
<dbReference type="Pfam" id="PF02096">
    <property type="entry name" value="60KD_IMP"/>
    <property type="match status" value="1"/>
</dbReference>
<dbReference type="EMBL" id="CP093846">
    <property type="protein sequence ID" value="UNS97204.1"/>
    <property type="molecule type" value="Genomic_DNA"/>
</dbReference>
<dbReference type="NCBIfam" id="TIGR03592">
    <property type="entry name" value="yidC_oxa1_cterm"/>
    <property type="match status" value="1"/>
</dbReference>
<keyword evidence="6 14" id="KW-0472">Membrane</keyword>
<dbReference type="PANTHER" id="PTHR12428">
    <property type="entry name" value="OXA1"/>
    <property type="match status" value="1"/>
</dbReference>
<dbReference type="RefSeq" id="WP_242751358.1">
    <property type="nucleotide sequence ID" value="NZ_CP093846.1"/>
</dbReference>
<feature type="compositionally biased region" description="Basic residues" evidence="13">
    <location>
        <begin position="245"/>
        <end position="255"/>
    </location>
</feature>
<protein>
    <recommendedName>
        <fullName evidence="3">Membrane protein insertase YidC</fullName>
    </recommendedName>
    <alternativeName>
        <fullName evidence="11">Foldase YidC</fullName>
    </alternativeName>
    <alternativeName>
        <fullName evidence="10">Membrane integrase YidC</fullName>
    </alternativeName>
    <alternativeName>
        <fullName evidence="9">Membrane protein YidC</fullName>
    </alternativeName>
</protein>
<feature type="domain" description="Membrane insertase YidC/Oxa/ALB C-terminal" evidence="15">
    <location>
        <begin position="26"/>
        <end position="226"/>
    </location>
</feature>
<evidence type="ECO:0000256" key="11">
    <source>
        <dbReference type="ARBA" id="ARBA00033342"/>
    </source>
</evidence>
<evidence type="ECO:0000256" key="8">
    <source>
        <dbReference type="ARBA" id="ARBA00026028"/>
    </source>
</evidence>
<evidence type="ECO:0000256" key="12">
    <source>
        <dbReference type="RuleBase" id="RU003945"/>
    </source>
</evidence>
<feature type="transmembrane region" description="Helical" evidence="14">
    <location>
        <begin position="195"/>
        <end position="216"/>
    </location>
</feature>
<keyword evidence="17" id="KW-1185">Reference proteome</keyword>
<feature type="transmembrane region" description="Helical" evidence="14">
    <location>
        <begin position="86"/>
        <end position="110"/>
    </location>
</feature>
<dbReference type="InterPro" id="IPR028055">
    <property type="entry name" value="YidC/Oxa/ALB_C"/>
</dbReference>
<dbReference type="Proteomes" id="UP001202244">
    <property type="component" value="Chromosome"/>
</dbReference>
<evidence type="ECO:0000256" key="9">
    <source>
        <dbReference type="ARBA" id="ARBA00031538"/>
    </source>
</evidence>
<comment type="subunit">
    <text evidence="8">Interacts with the Sec translocase complex via SecD. Specifically interacts with transmembrane segments of nascent integral membrane proteins during membrane integration.</text>
</comment>